<dbReference type="GO" id="GO:0009002">
    <property type="term" value="F:serine-type D-Ala-D-Ala carboxypeptidase activity"/>
    <property type="evidence" value="ECO:0007669"/>
    <property type="project" value="UniProtKB-EC"/>
</dbReference>
<dbReference type="EMBL" id="CM000913">
    <property type="protein sequence ID" value="EFG08071.1"/>
    <property type="molecule type" value="Genomic_DNA"/>
</dbReference>
<feature type="chain" id="PRO_5010492544" evidence="10">
    <location>
        <begin position="37"/>
        <end position="315"/>
    </location>
</feature>
<gene>
    <name evidence="12" type="ORF">SCLAV_3000</name>
</gene>
<feature type="domain" description="Peptidase S11 D-alanyl-D-alanine carboxypeptidase A N-terminal" evidence="11">
    <location>
        <begin position="40"/>
        <end position="280"/>
    </location>
</feature>
<evidence type="ECO:0000256" key="6">
    <source>
        <dbReference type="ARBA" id="ARBA00023316"/>
    </source>
</evidence>
<dbReference type="Pfam" id="PF00768">
    <property type="entry name" value="Peptidase_S11"/>
    <property type="match status" value="1"/>
</dbReference>
<keyword evidence="12" id="KW-0121">Carboxypeptidase</keyword>
<evidence type="ECO:0000256" key="9">
    <source>
        <dbReference type="RuleBase" id="RU004016"/>
    </source>
</evidence>
<keyword evidence="3 12" id="KW-0378">Hydrolase</keyword>
<keyword evidence="13" id="KW-1185">Reference proteome</keyword>
<name>B5GU69_STRCL</name>
<dbReference type="AlphaFoldDB" id="B5GU69"/>
<dbReference type="InterPro" id="IPR001967">
    <property type="entry name" value="Peptidase_S11_N"/>
</dbReference>
<dbReference type="eggNOG" id="COG1686">
    <property type="taxonomic scope" value="Bacteria"/>
</dbReference>
<dbReference type="GO" id="GO:0006508">
    <property type="term" value="P:proteolysis"/>
    <property type="evidence" value="ECO:0007669"/>
    <property type="project" value="InterPro"/>
</dbReference>
<dbReference type="PANTHER" id="PTHR21581">
    <property type="entry name" value="D-ALANYL-D-ALANINE CARBOXYPEPTIDASE"/>
    <property type="match status" value="1"/>
</dbReference>
<dbReference type="MEROPS" id="S11.004"/>
<sequence length="315" mass="33703">MFPLTLTHTSVRRTATVVLAGGLLLTASPLTAPAHAATRPAPKISGAAGYLMDLKTGKSVFSKSDSTRRQMASTTKVATAITVLTTKGLDLNRKLTVKQSYRDYVAREKGSTADLKTGDKLTVRQLLHALMLPSGCDAAYALADAFGKGTTTAARTKSFIGMMNKKAADLKLKNTKFDSFDGISPGGQNYTTPSDLTKLAKHAFSNQLFRDVVKTRTYHATATAANGKKRYYTWTNTNTLLGSYQGMVGIKTGSGSKAGKCLVFAATRGSKTYIGVVLNGPDRFRDAEKMLNHAFGTTGAKSVKLRTMPVDAPRD</sequence>
<evidence type="ECO:0000313" key="13">
    <source>
        <dbReference type="Proteomes" id="UP000002357"/>
    </source>
</evidence>
<evidence type="ECO:0000256" key="1">
    <source>
        <dbReference type="ARBA" id="ARBA00007164"/>
    </source>
</evidence>
<feature type="active site" description="Acyl-ester intermediate" evidence="7">
    <location>
        <position position="73"/>
    </location>
</feature>
<dbReference type="InterPro" id="IPR018044">
    <property type="entry name" value="Peptidase_S11"/>
</dbReference>
<organism evidence="12 13">
    <name type="scientific">Streptomyces clavuligerus</name>
    <dbReference type="NCBI Taxonomy" id="1901"/>
    <lineage>
        <taxon>Bacteria</taxon>
        <taxon>Bacillati</taxon>
        <taxon>Actinomycetota</taxon>
        <taxon>Actinomycetes</taxon>
        <taxon>Kitasatosporales</taxon>
        <taxon>Streptomycetaceae</taxon>
        <taxon>Streptomyces</taxon>
    </lineage>
</organism>
<dbReference type="OrthoDB" id="3530815at2"/>
<evidence type="ECO:0000256" key="10">
    <source>
        <dbReference type="SAM" id="SignalP"/>
    </source>
</evidence>
<evidence type="ECO:0000256" key="7">
    <source>
        <dbReference type="PIRSR" id="PIRSR618044-1"/>
    </source>
</evidence>
<proteinExistence type="inferred from homology"/>
<accession>B5GU69</accession>
<dbReference type="KEGG" id="sclf:BB341_13585"/>
<feature type="active site" evidence="7">
    <location>
        <position position="134"/>
    </location>
</feature>
<keyword evidence="12" id="KW-0645">Protease</keyword>
<dbReference type="Proteomes" id="UP000002357">
    <property type="component" value="Chromosome"/>
</dbReference>
<evidence type="ECO:0000313" key="12">
    <source>
        <dbReference type="EMBL" id="EFG08071.1"/>
    </source>
</evidence>
<evidence type="ECO:0000256" key="8">
    <source>
        <dbReference type="PIRSR" id="PIRSR618044-2"/>
    </source>
</evidence>
<dbReference type="STRING" id="1901.BB341_13585"/>
<evidence type="ECO:0000256" key="4">
    <source>
        <dbReference type="ARBA" id="ARBA00022960"/>
    </source>
</evidence>
<reference evidence="12 13" key="1">
    <citation type="journal article" date="2010" name="Genome Biol. Evol.">
        <title>The sequence of a 1.8-mb bacterial linear plasmid reveals a rich evolutionary reservoir of secondary metabolic pathways.</title>
        <authorList>
            <person name="Medema M.H."/>
            <person name="Trefzer A."/>
            <person name="Kovalchuk A."/>
            <person name="van den Berg M."/>
            <person name="Mueller U."/>
            <person name="Heijne W."/>
            <person name="Wu L."/>
            <person name="Alam M.T."/>
            <person name="Ronning C.M."/>
            <person name="Nierman W.C."/>
            <person name="Bovenberg R.A.L."/>
            <person name="Breitling R."/>
            <person name="Takano E."/>
        </authorList>
    </citation>
    <scope>NUCLEOTIDE SEQUENCE [LARGE SCALE GENOMIC DNA]</scope>
    <source>
        <strain evidence="13">ATCC 27064 / DSM 738 / JCM 4710 / NBRC 13307 / NCIMB 12785 / NRRL 3585 / VKM Ac-602</strain>
    </source>
</reference>
<comment type="similarity">
    <text evidence="1 9">Belongs to the peptidase S11 family.</text>
</comment>
<keyword evidence="6" id="KW-0961">Cell wall biogenesis/degradation</keyword>
<keyword evidence="2 10" id="KW-0732">Signal</keyword>
<feature type="binding site" evidence="8">
    <location>
        <position position="251"/>
    </location>
    <ligand>
        <name>substrate</name>
    </ligand>
</feature>
<feature type="active site" description="Proton acceptor" evidence="7">
    <location>
        <position position="76"/>
    </location>
</feature>
<feature type="signal peptide" evidence="10">
    <location>
        <begin position="1"/>
        <end position="36"/>
    </location>
</feature>
<dbReference type="InterPro" id="IPR012338">
    <property type="entry name" value="Beta-lactam/transpept-like"/>
</dbReference>
<evidence type="ECO:0000259" key="11">
    <source>
        <dbReference type="Pfam" id="PF00768"/>
    </source>
</evidence>
<dbReference type="Gene3D" id="3.40.710.10">
    <property type="entry name" value="DD-peptidase/beta-lactamase superfamily"/>
    <property type="match status" value="1"/>
</dbReference>
<dbReference type="PANTHER" id="PTHR21581:SF33">
    <property type="entry name" value="D-ALANYL-D-ALANINE CARBOXYPEPTIDASE DACB"/>
    <property type="match status" value="1"/>
</dbReference>
<dbReference type="SUPFAM" id="SSF56601">
    <property type="entry name" value="beta-lactamase/transpeptidase-like"/>
    <property type="match status" value="1"/>
</dbReference>
<evidence type="ECO:0000256" key="3">
    <source>
        <dbReference type="ARBA" id="ARBA00022801"/>
    </source>
</evidence>
<keyword evidence="4" id="KW-0133">Cell shape</keyword>
<dbReference type="GO" id="GO:0009252">
    <property type="term" value="P:peptidoglycan biosynthetic process"/>
    <property type="evidence" value="ECO:0007669"/>
    <property type="project" value="UniProtKB-KW"/>
</dbReference>
<dbReference type="GO" id="GO:0008360">
    <property type="term" value="P:regulation of cell shape"/>
    <property type="evidence" value="ECO:0007669"/>
    <property type="project" value="UniProtKB-KW"/>
</dbReference>
<protein>
    <submittedName>
        <fullName evidence="12">D-alanyl-D-alanine carboxypeptidase</fullName>
        <ecNumber evidence="12">3.4.16.4</ecNumber>
    </submittedName>
</protein>
<dbReference type="EC" id="3.4.16.4" evidence="12"/>
<dbReference type="GO" id="GO:0071555">
    <property type="term" value="P:cell wall organization"/>
    <property type="evidence" value="ECO:0007669"/>
    <property type="project" value="UniProtKB-KW"/>
</dbReference>
<dbReference type="PRINTS" id="PR00725">
    <property type="entry name" value="DADACBPTASE1"/>
</dbReference>
<evidence type="ECO:0000256" key="2">
    <source>
        <dbReference type="ARBA" id="ARBA00022729"/>
    </source>
</evidence>
<keyword evidence="5" id="KW-0573">Peptidoglycan synthesis</keyword>
<evidence type="ECO:0000256" key="5">
    <source>
        <dbReference type="ARBA" id="ARBA00022984"/>
    </source>
</evidence>